<feature type="transmembrane region" description="Helical" evidence="2">
    <location>
        <begin position="223"/>
        <end position="250"/>
    </location>
</feature>
<keyword evidence="2" id="KW-1133">Transmembrane helix</keyword>
<proteinExistence type="predicted"/>
<evidence type="ECO:0000256" key="2">
    <source>
        <dbReference type="SAM" id="Phobius"/>
    </source>
</evidence>
<gene>
    <name evidence="3" type="ORF">PCHDK_000525900</name>
</gene>
<organism evidence="3 4">
    <name type="scientific">Plasmodium chabaudi adami</name>
    <dbReference type="NCBI Taxonomy" id="5826"/>
    <lineage>
        <taxon>Eukaryota</taxon>
        <taxon>Sar</taxon>
        <taxon>Alveolata</taxon>
        <taxon>Apicomplexa</taxon>
        <taxon>Aconoidasida</taxon>
        <taxon>Haemosporida</taxon>
        <taxon>Plasmodiidae</taxon>
        <taxon>Plasmodium</taxon>
        <taxon>Plasmodium (Vinckeia)</taxon>
    </lineage>
</organism>
<dbReference type="Proteomes" id="UP000195879">
    <property type="component" value="Unassembled WGS sequence"/>
</dbReference>
<dbReference type="Pfam" id="PF09592">
    <property type="entry name" value="DUF2031"/>
    <property type="match status" value="1"/>
</dbReference>
<sequence>MFFSSIIIFSCSGKTLKLRKRLKLITYINKYFVSLQESNGVNERSIYLERNVINFRNNRILADADSQFDLYDFYQSASSLANQFNDYNDDDDKITNIRNIIDSHIKKHKESNIFPNLNHVDKKTNILIRKLRKELEETKKELDNIRNDELAIQPIQGKRIIKGDEKISVSEQEFKQLENSENILDTGYYNFEDEYNEITSSNSYKKFKIDKVIIKLGEEIIKLVLYTISFLMIIPAGGMLLLLLLIPYLYSILKKLHKMVKLELKNQKYQ</sequence>
<dbReference type="InterPro" id="IPR006484">
    <property type="entry name" value="PYST_B"/>
</dbReference>
<evidence type="ECO:0000313" key="4">
    <source>
        <dbReference type="Proteomes" id="UP000195879"/>
    </source>
</evidence>
<protein>
    <recommendedName>
        <fullName evidence="5">Fam-b protein</fullName>
    </recommendedName>
</protein>
<dbReference type="NCBIfam" id="TIGR01597">
    <property type="entry name" value="PYST-B"/>
    <property type="match status" value="1"/>
</dbReference>
<dbReference type="EMBL" id="FMIO01000356">
    <property type="protein sequence ID" value="SCL91567.1"/>
    <property type="molecule type" value="Genomic_DNA"/>
</dbReference>
<accession>A0A1D3L9N5</accession>
<reference evidence="3 4" key="1">
    <citation type="submission" date="2016-08" db="EMBL/GenBank/DDBJ databases">
        <authorList>
            <consortium name="Pathogen Informatics"/>
        </authorList>
    </citation>
    <scope>NUCLEOTIDE SEQUENCE [LARGE SCALE GENOMIC DNA]</scope>
    <source>
        <strain evidence="3 4">DK</strain>
    </source>
</reference>
<evidence type="ECO:0000256" key="1">
    <source>
        <dbReference type="SAM" id="Coils"/>
    </source>
</evidence>
<feature type="coiled-coil region" evidence="1">
    <location>
        <begin position="121"/>
        <end position="148"/>
    </location>
</feature>
<keyword evidence="1" id="KW-0175">Coiled coil</keyword>
<keyword evidence="2" id="KW-0812">Transmembrane</keyword>
<evidence type="ECO:0008006" key="5">
    <source>
        <dbReference type="Google" id="ProtNLM"/>
    </source>
</evidence>
<dbReference type="AlphaFoldDB" id="A0A1D3L9N5"/>
<name>A0A1D3L9N5_PLACE</name>
<evidence type="ECO:0000313" key="3">
    <source>
        <dbReference type="EMBL" id="SCL91567.1"/>
    </source>
</evidence>
<keyword evidence="2" id="KW-0472">Membrane</keyword>